<dbReference type="Pfam" id="PF13223">
    <property type="entry name" value="DUF4031"/>
    <property type="match status" value="1"/>
</dbReference>
<proteinExistence type="predicted"/>
<dbReference type="InterPro" id="IPR025109">
    <property type="entry name" value="DUF4031"/>
</dbReference>
<accession>A0ABP9B1F9</accession>
<sequence length="331" mass="37135">MPEPPQVYTKTMALLIDPARWPAHGTVFSHLISDSSLQELHSFARAQGISERAFDRDHYDVPAHLCPQLIDAGAQPVSGSELTRRLHASGLRVPLKERPEKIRKGLLVRWGTLAPGAEQLGEDILDRWQEPHRSYHNSAHLLEMLGHATYLAGNDKLPRAALLAIWLHDVIYEGKAGADEEASATYARHQLARHQVAGEGEIEAVACLIEATAAHQPPQAQEVLQRAGIRQEHWQIFFDADLAILAAKTARYRRYTTGVRQEYSRVSDDDFRQGRAQVLQGLLERPSIFTTRLGRSSWEARARENIAAELKELTYSERPCELSGESKAPER</sequence>
<protein>
    <recommendedName>
        <fullName evidence="1">DUF4031 domain-containing protein</fullName>
    </recommendedName>
</protein>
<name>A0ABP9B1F9_9MICC</name>
<evidence type="ECO:0000259" key="1">
    <source>
        <dbReference type="Pfam" id="PF13223"/>
    </source>
</evidence>
<dbReference type="EMBL" id="BAABKP010000001">
    <property type="protein sequence ID" value="GAA4788626.1"/>
    <property type="molecule type" value="Genomic_DNA"/>
</dbReference>
<keyword evidence="3" id="KW-1185">Reference proteome</keyword>
<dbReference type="Proteomes" id="UP001500187">
    <property type="component" value="Unassembled WGS sequence"/>
</dbReference>
<dbReference type="PANTHER" id="PTHR21174">
    <property type="match status" value="1"/>
</dbReference>
<organism evidence="2 3">
    <name type="scientific">Rothia endophytica</name>
    <dbReference type="NCBI Taxonomy" id="1324766"/>
    <lineage>
        <taxon>Bacteria</taxon>
        <taxon>Bacillati</taxon>
        <taxon>Actinomycetota</taxon>
        <taxon>Actinomycetes</taxon>
        <taxon>Micrococcales</taxon>
        <taxon>Micrococcaceae</taxon>
        <taxon>Rothia</taxon>
    </lineage>
</organism>
<dbReference type="Gene3D" id="1.10.3210.10">
    <property type="entry name" value="Hypothetical protein af1432"/>
    <property type="match status" value="1"/>
</dbReference>
<dbReference type="SUPFAM" id="SSF109604">
    <property type="entry name" value="HD-domain/PDEase-like"/>
    <property type="match status" value="1"/>
</dbReference>
<comment type="caution">
    <text evidence="2">The sequence shown here is derived from an EMBL/GenBank/DDBJ whole genome shotgun (WGS) entry which is preliminary data.</text>
</comment>
<dbReference type="RefSeq" id="WP_345443869.1">
    <property type="nucleotide sequence ID" value="NZ_BAABKP010000001.1"/>
</dbReference>
<dbReference type="InterPro" id="IPR009218">
    <property type="entry name" value="HD_phosphohydro"/>
</dbReference>
<reference evidence="3" key="1">
    <citation type="journal article" date="2019" name="Int. J. Syst. Evol. Microbiol.">
        <title>The Global Catalogue of Microorganisms (GCM) 10K type strain sequencing project: providing services to taxonomists for standard genome sequencing and annotation.</title>
        <authorList>
            <consortium name="The Broad Institute Genomics Platform"/>
            <consortium name="The Broad Institute Genome Sequencing Center for Infectious Disease"/>
            <person name="Wu L."/>
            <person name="Ma J."/>
        </authorList>
    </citation>
    <scope>NUCLEOTIDE SEQUENCE [LARGE SCALE GENOMIC DNA]</scope>
    <source>
        <strain evidence="3">JCM 18541</strain>
    </source>
</reference>
<evidence type="ECO:0000313" key="2">
    <source>
        <dbReference type="EMBL" id="GAA4788626.1"/>
    </source>
</evidence>
<dbReference type="PANTHER" id="PTHR21174:SF0">
    <property type="entry name" value="HD PHOSPHOHYDROLASE FAMILY PROTEIN-RELATED"/>
    <property type="match status" value="1"/>
</dbReference>
<evidence type="ECO:0000313" key="3">
    <source>
        <dbReference type="Proteomes" id="UP001500187"/>
    </source>
</evidence>
<feature type="domain" description="DUF4031" evidence="1">
    <location>
        <begin position="15"/>
        <end position="88"/>
    </location>
</feature>
<gene>
    <name evidence="2" type="ORF">GCM10023352_03020</name>
</gene>